<keyword evidence="8" id="KW-1185">Reference proteome</keyword>
<dbReference type="NCBIfam" id="TIGR00765">
    <property type="entry name" value="yihY_not_rbn"/>
    <property type="match status" value="1"/>
</dbReference>
<keyword evidence="3 6" id="KW-0812">Transmembrane</keyword>
<feature type="transmembrane region" description="Helical" evidence="6">
    <location>
        <begin position="97"/>
        <end position="121"/>
    </location>
</feature>
<evidence type="ECO:0000313" key="7">
    <source>
        <dbReference type="EMBL" id="MFC3085813.1"/>
    </source>
</evidence>
<proteinExistence type="predicted"/>
<evidence type="ECO:0000256" key="2">
    <source>
        <dbReference type="ARBA" id="ARBA00022475"/>
    </source>
</evidence>
<evidence type="ECO:0000313" key="8">
    <source>
        <dbReference type="Proteomes" id="UP001595445"/>
    </source>
</evidence>
<accession>A0ABV7DUP4</accession>
<gene>
    <name evidence="7" type="ORF">ACFOD6_07100</name>
</gene>
<comment type="caution">
    <text evidence="7">The sequence shown here is derived from an EMBL/GenBank/DDBJ whole genome shotgun (WGS) entry which is preliminary data.</text>
</comment>
<feature type="transmembrane region" description="Helical" evidence="6">
    <location>
        <begin position="244"/>
        <end position="269"/>
    </location>
</feature>
<keyword evidence="5 6" id="KW-0472">Membrane</keyword>
<dbReference type="Pfam" id="PF03631">
    <property type="entry name" value="Virul_fac_BrkB"/>
    <property type="match status" value="1"/>
</dbReference>
<evidence type="ECO:0000256" key="4">
    <source>
        <dbReference type="ARBA" id="ARBA00022989"/>
    </source>
</evidence>
<name>A0ABV7DUP4_9RHOB</name>
<keyword evidence="4 6" id="KW-1133">Transmembrane helix</keyword>
<keyword evidence="2" id="KW-1003">Cell membrane</keyword>
<sequence length="295" mass="32223">MRHVLRVWDFITAVWSRVGEGHFGLIAAGVAFYAMFAVFPGLGAAVALWGLVADPGVIQGYLTVGERFLPPEARMLIHDQVMGLINTPRSALQWTTLLSLLIALYSARAGVSALTAGLHVVHRAKPRGWLWGWAVDFLLTAALIGALFVALVTIVVVPILLSYVKLGTFEAWLTGVLPWGAMFLLVLTCLSILYRFGPNVEGGFRSPWISVGVLVATLAWAGVSLGFSIYLANFNSYNAIYGSIGAVIILMMWLYLSVWSILLGGAINAELDARLRGRRPVIGTDGRLRWVERRE</sequence>
<dbReference type="RefSeq" id="WP_197643284.1">
    <property type="nucleotide sequence ID" value="NZ_JAEACP010000008.1"/>
</dbReference>
<dbReference type="PIRSF" id="PIRSF035875">
    <property type="entry name" value="RNase_BN"/>
    <property type="match status" value="1"/>
</dbReference>
<dbReference type="Proteomes" id="UP001595445">
    <property type="component" value="Unassembled WGS sequence"/>
</dbReference>
<feature type="transmembrane region" description="Helical" evidence="6">
    <location>
        <begin position="133"/>
        <end position="164"/>
    </location>
</feature>
<reference evidence="8" key="1">
    <citation type="journal article" date="2019" name="Int. J. Syst. Evol. Microbiol.">
        <title>The Global Catalogue of Microorganisms (GCM) 10K type strain sequencing project: providing services to taxonomists for standard genome sequencing and annotation.</title>
        <authorList>
            <consortium name="The Broad Institute Genomics Platform"/>
            <consortium name="The Broad Institute Genome Sequencing Center for Infectious Disease"/>
            <person name="Wu L."/>
            <person name="Ma J."/>
        </authorList>
    </citation>
    <scope>NUCLEOTIDE SEQUENCE [LARGE SCALE GENOMIC DNA]</scope>
    <source>
        <strain evidence="8">KCTC 62102</strain>
    </source>
</reference>
<dbReference type="PANTHER" id="PTHR30213">
    <property type="entry name" value="INNER MEMBRANE PROTEIN YHJD"/>
    <property type="match status" value="1"/>
</dbReference>
<feature type="transmembrane region" description="Helical" evidence="6">
    <location>
        <begin position="176"/>
        <end position="196"/>
    </location>
</feature>
<dbReference type="InterPro" id="IPR017039">
    <property type="entry name" value="Virul_fac_BrkB"/>
</dbReference>
<protein>
    <submittedName>
        <fullName evidence="7">YihY/virulence factor BrkB family protein</fullName>
    </submittedName>
</protein>
<feature type="transmembrane region" description="Helical" evidence="6">
    <location>
        <begin position="208"/>
        <end position="232"/>
    </location>
</feature>
<dbReference type="EMBL" id="JBHRSM010000013">
    <property type="protein sequence ID" value="MFC3085813.1"/>
    <property type="molecule type" value="Genomic_DNA"/>
</dbReference>
<organism evidence="7 8">
    <name type="scientific">Tabrizicola soli</name>
    <dbReference type="NCBI Taxonomy" id="2185115"/>
    <lineage>
        <taxon>Bacteria</taxon>
        <taxon>Pseudomonadati</taxon>
        <taxon>Pseudomonadota</taxon>
        <taxon>Alphaproteobacteria</taxon>
        <taxon>Rhodobacterales</taxon>
        <taxon>Paracoccaceae</taxon>
        <taxon>Tabrizicola</taxon>
    </lineage>
</organism>
<evidence type="ECO:0000256" key="5">
    <source>
        <dbReference type="ARBA" id="ARBA00023136"/>
    </source>
</evidence>
<comment type="subcellular location">
    <subcellularLocation>
        <location evidence="1">Cell membrane</location>
        <topology evidence="1">Multi-pass membrane protein</topology>
    </subcellularLocation>
</comment>
<evidence type="ECO:0000256" key="1">
    <source>
        <dbReference type="ARBA" id="ARBA00004651"/>
    </source>
</evidence>
<feature type="transmembrane region" description="Helical" evidence="6">
    <location>
        <begin position="25"/>
        <end position="52"/>
    </location>
</feature>
<evidence type="ECO:0000256" key="3">
    <source>
        <dbReference type="ARBA" id="ARBA00022692"/>
    </source>
</evidence>
<evidence type="ECO:0000256" key="6">
    <source>
        <dbReference type="SAM" id="Phobius"/>
    </source>
</evidence>
<dbReference type="PANTHER" id="PTHR30213:SF0">
    <property type="entry name" value="UPF0761 MEMBRANE PROTEIN YIHY"/>
    <property type="match status" value="1"/>
</dbReference>